<sequence length="279" mass="30337">MQREAADLAGVALQRTGVARQRLQRDDLAASVATGGDAVGHRTHPQPIHAVVATRAVGQEHGFVFAFEPAAARQVPAHAMRDGVGQFRQLRRCGRTGAVQARLALRTLGGVLVHAVEPQHVEVDVEIQRAAEALDQGHHAALRRIPRHAGLIGKPTGDHTMHDAQHRADRLRLAGEQEAQRVRETQHPLPHRPRAEHLVHQMPRRLGHAPCAAARAQPALLAGIRHQPLGTTVLADHAQEAVLEHAAAQVGLELLAHILGQRAVFGLKTRDEVRVVRLH</sequence>
<accession>A0A068F1B3</accession>
<reference evidence="1" key="1">
    <citation type="submission" date="2014-03" db="EMBL/GenBank/DDBJ databases">
        <title>NDM-1-Producing Acinetobacter lwoffii of Companion Animal Origin in China.</title>
        <authorList>
            <person name="Sun Y."/>
            <person name="Ji X."/>
            <person name="Guo X."/>
            <person name="Liu J."/>
            <person name="Zhu L."/>
            <person name="Zhou W."/>
            <person name="Zhao X."/>
            <person name="Tong P."/>
            <person name="Xia L."/>
            <person name="Qian J."/>
            <person name="Liu Q."/>
            <person name="Xu L."/>
            <person name="Feng S."/>
        </authorList>
    </citation>
    <scope>NUCLEOTIDE SEQUENCE</scope>
    <source>
        <strain evidence="1">Iz4b</strain>
        <plasmid evidence="1">pNDM-Iz4b</plasmid>
    </source>
</reference>
<organism evidence="1">
    <name type="scientific">Acinetobacter lwoffii</name>
    <dbReference type="NCBI Taxonomy" id="28090"/>
    <lineage>
        <taxon>Bacteria</taxon>
        <taxon>Pseudomonadati</taxon>
        <taxon>Pseudomonadota</taxon>
        <taxon>Gammaproteobacteria</taxon>
        <taxon>Moraxellales</taxon>
        <taxon>Moraxellaceae</taxon>
        <taxon>Acinetobacter</taxon>
    </lineage>
</organism>
<dbReference type="EMBL" id="KJ547696">
    <property type="protein sequence ID" value="AID58538.1"/>
    <property type="molecule type" value="Genomic_DNA"/>
</dbReference>
<proteinExistence type="predicted"/>
<protein>
    <submittedName>
        <fullName evidence="1">Uncharacterized protein</fullName>
    </submittedName>
</protein>
<name>A0A068F1B3_ACILW</name>
<evidence type="ECO:0000313" key="1">
    <source>
        <dbReference type="EMBL" id="AID58538.1"/>
    </source>
</evidence>
<geneLocation type="plasmid" evidence="1">
    <name>pNDM-Iz4b</name>
</geneLocation>
<keyword evidence="1" id="KW-0614">Plasmid</keyword>
<dbReference type="AlphaFoldDB" id="A0A068F1B3"/>